<dbReference type="Proteomes" id="UP000229090">
    <property type="component" value="Segment"/>
</dbReference>
<gene>
    <name evidence="1" type="primary">27</name>
    <name evidence="1" type="ORF">SEA_KUMAO_27</name>
</gene>
<protein>
    <submittedName>
        <fullName evidence="1">Minor tail protein</fullName>
    </submittedName>
</protein>
<evidence type="ECO:0000313" key="2">
    <source>
        <dbReference type="Proteomes" id="UP000229090"/>
    </source>
</evidence>
<dbReference type="KEGG" id="vg:63210130"/>
<proteinExistence type="predicted"/>
<keyword evidence="2" id="KW-1185">Reference proteome</keyword>
<name>A0A2D1GPQ8_9CAUD</name>
<dbReference type="GeneID" id="63210130"/>
<dbReference type="EMBL" id="MG009575">
    <property type="protein sequence ID" value="ATN93990.1"/>
    <property type="molecule type" value="Genomic_DNA"/>
</dbReference>
<dbReference type="RefSeq" id="YP_010013517.1">
    <property type="nucleotide sequence ID" value="NC_053512.1"/>
</dbReference>
<sequence length="305" mass="34730">MLHDPYDSRAKIEVFGVHGEYFCISGEGAGEQGVILRPKLKGAIDAPVNSLWVPGSYGKKFVDFRWERRDVVFTVQIFAESGDSEDWHTIDSRWRFAFDYVKETTIRYTTSDGWRELRVRLLEEPEAYDSDDWEGKDPHLYAESTMVMTVAAELPFYVGPPDIYEWSGEGTSGRTKFKLHVDCDVPVWPEWILSDQARWRLPDFSWGNQEYGRGIADAGRTVELPFLPKGAGCTANSDPRVQTLIAKNRINLQGLWHGQDLLYPIAGGTYEEIPVAVRDAVDGFACRLIVPKWYSRPWSRPVGTV</sequence>
<accession>A0A2D1GPQ8</accession>
<evidence type="ECO:0000313" key="1">
    <source>
        <dbReference type="EMBL" id="ATN93990.1"/>
    </source>
</evidence>
<organism evidence="1 2">
    <name type="scientific">Mycobacterium phage Kumao</name>
    <dbReference type="NCBI Taxonomy" id="2041344"/>
    <lineage>
        <taxon>Viruses</taxon>
        <taxon>Duplodnaviria</taxon>
        <taxon>Heunggongvirae</taxon>
        <taxon>Uroviricota</taxon>
        <taxon>Caudoviricetes</taxon>
        <taxon>Vilmaviridae</taxon>
        <taxon>Kumaovirus</taxon>
        <taxon>Kumaovirus kumao</taxon>
    </lineage>
</organism>
<reference evidence="2" key="1">
    <citation type="submission" date="2017-09" db="EMBL/GenBank/DDBJ databases">
        <authorList>
            <person name="Ehlers B."/>
            <person name="Leendertz F.H."/>
        </authorList>
    </citation>
    <scope>NUCLEOTIDE SEQUENCE [LARGE SCALE GENOMIC DNA]</scope>
</reference>